<protein>
    <recommendedName>
        <fullName evidence="3">Dehydrogenase</fullName>
    </recommendedName>
</protein>
<dbReference type="PANTHER" id="PTHR44147">
    <property type="entry name" value="DEHYDROGENASE/REDUCTASE SDR FAMILY MEMBER 1"/>
    <property type="match status" value="1"/>
</dbReference>
<name>A0AAV5VYN7_9BILA</name>
<dbReference type="AlphaFoldDB" id="A0AAV5VYN7"/>
<proteinExistence type="predicted"/>
<dbReference type="PRINTS" id="PR00081">
    <property type="entry name" value="GDHRDH"/>
</dbReference>
<gene>
    <name evidence="1" type="ORF">PFISCL1PPCAC_14801</name>
</gene>
<dbReference type="PANTHER" id="PTHR44147:SF2">
    <property type="entry name" value="DEHYDROGENASE_REDUCTASE SDR FAMILY MEMBER 1"/>
    <property type="match status" value="1"/>
</dbReference>
<organism evidence="1 2">
    <name type="scientific">Pristionchus fissidentatus</name>
    <dbReference type="NCBI Taxonomy" id="1538716"/>
    <lineage>
        <taxon>Eukaryota</taxon>
        <taxon>Metazoa</taxon>
        <taxon>Ecdysozoa</taxon>
        <taxon>Nematoda</taxon>
        <taxon>Chromadorea</taxon>
        <taxon>Rhabditida</taxon>
        <taxon>Rhabditina</taxon>
        <taxon>Diplogasteromorpha</taxon>
        <taxon>Diplogasteroidea</taxon>
        <taxon>Neodiplogasteridae</taxon>
        <taxon>Pristionchus</taxon>
    </lineage>
</organism>
<evidence type="ECO:0008006" key="3">
    <source>
        <dbReference type="Google" id="ProtNLM"/>
    </source>
</evidence>
<comment type="caution">
    <text evidence="1">The sequence shown here is derived from an EMBL/GenBank/DDBJ whole genome shotgun (WGS) entry which is preliminary data.</text>
</comment>
<dbReference type="Pfam" id="PF00106">
    <property type="entry name" value="adh_short"/>
    <property type="match status" value="1"/>
</dbReference>
<dbReference type="Proteomes" id="UP001432322">
    <property type="component" value="Unassembled WGS sequence"/>
</dbReference>
<sequence>SFSSSVVSNFFSTSLYSSFQMSLRGQIAIVTGASRGIGQGIALQLGKAGATVYVTGRKPGESSGNEENRLPTLEETAKEITDRGGKGVAVYVDHSDVEQVKSLFTRIEEETNGQLDILVNNAYAAVDFIIEEFTQKSKFYENPPETWDLV</sequence>
<dbReference type="InterPro" id="IPR036291">
    <property type="entry name" value="NAD(P)-bd_dom_sf"/>
</dbReference>
<feature type="non-terminal residue" evidence="1">
    <location>
        <position position="1"/>
    </location>
</feature>
<dbReference type="EMBL" id="BTSY01000004">
    <property type="protein sequence ID" value="GMT23504.1"/>
    <property type="molecule type" value="Genomic_DNA"/>
</dbReference>
<evidence type="ECO:0000313" key="2">
    <source>
        <dbReference type="Proteomes" id="UP001432322"/>
    </source>
</evidence>
<feature type="non-terminal residue" evidence="1">
    <location>
        <position position="150"/>
    </location>
</feature>
<dbReference type="SUPFAM" id="SSF51735">
    <property type="entry name" value="NAD(P)-binding Rossmann-fold domains"/>
    <property type="match status" value="1"/>
</dbReference>
<keyword evidence="2" id="KW-1185">Reference proteome</keyword>
<reference evidence="1" key="1">
    <citation type="submission" date="2023-10" db="EMBL/GenBank/DDBJ databases">
        <title>Genome assembly of Pristionchus species.</title>
        <authorList>
            <person name="Yoshida K."/>
            <person name="Sommer R.J."/>
        </authorList>
    </citation>
    <scope>NUCLEOTIDE SEQUENCE</scope>
    <source>
        <strain evidence="1">RS5133</strain>
    </source>
</reference>
<accession>A0AAV5VYN7</accession>
<evidence type="ECO:0000313" key="1">
    <source>
        <dbReference type="EMBL" id="GMT23504.1"/>
    </source>
</evidence>
<dbReference type="Gene3D" id="3.40.50.720">
    <property type="entry name" value="NAD(P)-binding Rossmann-like Domain"/>
    <property type="match status" value="1"/>
</dbReference>
<dbReference type="InterPro" id="IPR002347">
    <property type="entry name" value="SDR_fam"/>
</dbReference>